<dbReference type="RefSeq" id="WP_377246740.1">
    <property type="nucleotide sequence ID" value="NZ_JBHLUH010000007.1"/>
</dbReference>
<reference evidence="2 3" key="1">
    <citation type="submission" date="2024-09" db="EMBL/GenBank/DDBJ databases">
        <authorList>
            <person name="Sun Q."/>
            <person name="Mori K."/>
        </authorList>
    </citation>
    <scope>NUCLEOTIDE SEQUENCE [LARGE SCALE GENOMIC DNA]</scope>
    <source>
        <strain evidence="2 3">TBRC 3947</strain>
    </source>
</reference>
<keyword evidence="1" id="KW-0472">Membrane</keyword>
<proteinExistence type="predicted"/>
<dbReference type="Proteomes" id="UP001589867">
    <property type="component" value="Unassembled WGS sequence"/>
</dbReference>
<comment type="caution">
    <text evidence="2">The sequence shown here is derived from an EMBL/GenBank/DDBJ whole genome shotgun (WGS) entry which is preliminary data.</text>
</comment>
<evidence type="ECO:0000256" key="1">
    <source>
        <dbReference type="SAM" id="Phobius"/>
    </source>
</evidence>
<evidence type="ECO:0000313" key="3">
    <source>
        <dbReference type="Proteomes" id="UP001589867"/>
    </source>
</evidence>
<dbReference type="EMBL" id="JBHLUH010000007">
    <property type="protein sequence ID" value="MFC0527234.1"/>
    <property type="molecule type" value="Genomic_DNA"/>
</dbReference>
<keyword evidence="1" id="KW-1133">Transmembrane helix</keyword>
<keyword evidence="1" id="KW-0812">Transmembrane</keyword>
<feature type="transmembrane region" description="Helical" evidence="1">
    <location>
        <begin position="61"/>
        <end position="81"/>
    </location>
</feature>
<accession>A0ABV6LYA2</accession>
<keyword evidence="3" id="KW-1185">Reference proteome</keyword>
<name>A0ABV6LYA2_9ACTN</name>
<feature type="transmembrane region" description="Helical" evidence="1">
    <location>
        <begin position="88"/>
        <end position="109"/>
    </location>
</feature>
<protein>
    <recommendedName>
        <fullName evidence="4">Integral membrane protein</fullName>
    </recommendedName>
</protein>
<organism evidence="2 3">
    <name type="scientific">Phytohabitans kaempferiae</name>
    <dbReference type="NCBI Taxonomy" id="1620943"/>
    <lineage>
        <taxon>Bacteria</taxon>
        <taxon>Bacillati</taxon>
        <taxon>Actinomycetota</taxon>
        <taxon>Actinomycetes</taxon>
        <taxon>Micromonosporales</taxon>
        <taxon>Micromonosporaceae</taxon>
    </lineage>
</organism>
<gene>
    <name evidence="2" type="ORF">ACFFIA_06135</name>
</gene>
<feature type="transmembrane region" description="Helical" evidence="1">
    <location>
        <begin position="34"/>
        <end position="55"/>
    </location>
</feature>
<evidence type="ECO:0008006" key="4">
    <source>
        <dbReference type="Google" id="ProtNLM"/>
    </source>
</evidence>
<feature type="transmembrane region" description="Helical" evidence="1">
    <location>
        <begin position="115"/>
        <end position="134"/>
    </location>
</feature>
<evidence type="ECO:0000313" key="2">
    <source>
        <dbReference type="EMBL" id="MFC0527234.1"/>
    </source>
</evidence>
<sequence length="288" mass="30395">MISLFGGKLFGPRPGMVTVVEPPVSASYARKARVAFFAVTAAVGVLTAAVAAVFAHPVLAVVLGIAVGLVCGVSASLLVLAWPVLRVLWWWSFEAVVVAFAVLVPTLVADVTHPVVALVLLLVVVGACALAGPVRRRLVSWSWCVVVRHRLRVCFAEVVRAATKTRSGALPLILWARPTPAGERVWVWLRPGLDLVDLEGKTGKVAVACWAGEARIVRASTRFAALVRVDLTRRDPLVATIASPLAGLVAHLRANSVAAVPVSPAVPPVGLDLADVPEPEVETRGGRR</sequence>